<keyword evidence="2" id="KW-0863">Zinc-finger</keyword>
<organism evidence="5 6">
    <name type="scientific">Pseudocitrobacter cyperus</name>
    <dbReference type="NCBI Taxonomy" id="3112843"/>
    <lineage>
        <taxon>Bacteria</taxon>
        <taxon>Pseudomonadati</taxon>
        <taxon>Pseudomonadota</taxon>
        <taxon>Gammaproteobacteria</taxon>
        <taxon>Enterobacterales</taxon>
        <taxon>Enterobacteriaceae</taxon>
        <taxon>Pseudocitrobacter</taxon>
    </lineage>
</organism>
<evidence type="ECO:0000313" key="6">
    <source>
        <dbReference type="Proteomes" id="UP001444146"/>
    </source>
</evidence>
<dbReference type="PANTHER" id="PTHR30313:SF2">
    <property type="entry name" value="DNA PRIMASE"/>
    <property type="match status" value="1"/>
</dbReference>
<dbReference type="InterPro" id="IPR050219">
    <property type="entry name" value="DnaG_primase"/>
</dbReference>
<dbReference type="RefSeq" id="WP_347795178.1">
    <property type="nucleotide sequence ID" value="NZ_JAYMYY010000003.1"/>
</dbReference>
<evidence type="ECO:0000313" key="5">
    <source>
        <dbReference type="EMBL" id="MEO3990788.1"/>
    </source>
</evidence>
<keyword evidence="1" id="KW-0479">Metal-binding</keyword>
<dbReference type="PANTHER" id="PTHR30313">
    <property type="entry name" value="DNA PRIMASE"/>
    <property type="match status" value="1"/>
</dbReference>
<name>A0ABV0HK84_9ENTR</name>
<dbReference type="Proteomes" id="UP001444146">
    <property type="component" value="Unassembled WGS sequence"/>
</dbReference>
<dbReference type="InterPro" id="IPR036977">
    <property type="entry name" value="DNA_primase_Znf_CHC2"/>
</dbReference>
<dbReference type="InterPro" id="IPR002694">
    <property type="entry name" value="Znf_CHC2"/>
</dbReference>
<evidence type="ECO:0000256" key="1">
    <source>
        <dbReference type="ARBA" id="ARBA00022723"/>
    </source>
</evidence>
<comment type="caution">
    <text evidence="5">The sequence shown here is derived from an EMBL/GenBank/DDBJ whole genome shotgun (WGS) entry which is preliminary data.</text>
</comment>
<dbReference type="Gene3D" id="3.90.580.10">
    <property type="entry name" value="Zinc finger, CHC2-type domain"/>
    <property type="match status" value="1"/>
</dbReference>
<dbReference type="SMART" id="SM00400">
    <property type="entry name" value="ZnF_CHCC"/>
    <property type="match status" value="1"/>
</dbReference>
<evidence type="ECO:0000256" key="3">
    <source>
        <dbReference type="ARBA" id="ARBA00022833"/>
    </source>
</evidence>
<protein>
    <submittedName>
        <fullName evidence="5">CHC2 zinc finger domain-containing protein</fullName>
    </submittedName>
</protein>
<accession>A0ABV0HK84</accession>
<keyword evidence="6" id="KW-1185">Reference proteome</keyword>
<evidence type="ECO:0000256" key="2">
    <source>
        <dbReference type="ARBA" id="ARBA00022771"/>
    </source>
</evidence>
<keyword evidence="3" id="KW-0862">Zinc</keyword>
<dbReference type="EMBL" id="JAYMYY010000003">
    <property type="protein sequence ID" value="MEO3990788.1"/>
    <property type="molecule type" value="Genomic_DNA"/>
</dbReference>
<sequence length="128" mass="13837">MACIPQQEIDDLKQRLSLVEVATSQGDKLKAQGKDSLVCLCSFHREKPPSCAITPSKNLFHCFGCGAYGSVLDWLIKTKHLTFLDGQHRLRALGKSPGLLAPSSVAAAPVTPLVPLRQKLADLDDDGQ</sequence>
<dbReference type="Pfam" id="PF01807">
    <property type="entry name" value="Zn_ribbon_DnaG"/>
    <property type="match status" value="1"/>
</dbReference>
<feature type="domain" description="Zinc finger CHC2-type" evidence="4">
    <location>
        <begin position="37"/>
        <end position="91"/>
    </location>
</feature>
<dbReference type="SUPFAM" id="SSF57783">
    <property type="entry name" value="Zinc beta-ribbon"/>
    <property type="match status" value="1"/>
</dbReference>
<evidence type="ECO:0000259" key="4">
    <source>
        <dbReference type="SMART" id="SM00400"/>
    </source>
</evidence>
<proteinExistence type="predicted"/>
<gene>
    <name evidence="5" type="ORF">VSR74_13325</name>
</gene>
<reference evidence="5 6" key="1">
    <citation type="submission" date="2024-01" db="EMBL/GenBank/DDBJ databases">
        <title>Pseudocitrobacter sp. Endophytic strain Cyp-38L.</title>
        <authorList>
            <person name="Amer M.A."/>
            <person name="Hamed S.M."/>
        </authorList>
    </citation>
    <scope>NUCLEOTIDE SEQUENCE [LARGE SCALE GENOMIC DNA]</scope>
    <source>
        <strain evidence="5 6">Cyp38S</strain>
    </source>
</reference>